<name>A0A3Q7GIH7_SOLLC</name>
<dbReference type="InterPro" id="IPR004252">
    <property type="entry name" value="Probable_transposase_24"/>
</dbReference>
<dbReference type="InParanoid" id="A0A3Q7GIH7"/>
<reference evidence="1" key="2">
    <citation type="submission" date="2019-01" db="UniProtKB">
        <authorList>
            <consortium name="EnsemblPlants"/>
        </authorList>
    </citation>
    <scope>IDENTIFICATION</scope>
    <source>
        <strain evidence="1">cv. Heinz 1706</strain>
    </source>
</reference>
<dbReference type="Pfam" id="PF03004">
    <property type="entry name" value="Transposase_24"/>
    <property type="match status" value="1"/>
</dbReference>
<reference evidence="1" key="1">
    <citation type="journal article" date="2012" name="Nature">
        <title>The tomato genome sequence provides insights into fleshy fruit evolution.</title>
        <authorList>
            <consortium name="Tomato Genome Consortium"/>
        </authorList>
    </citation>
    <scope>NUCLEOTIDE SEQUENCE [LARGE SCALE GENOMIC DNA]</scope>
    <source>
        <strain evidence="1">cv. Heinz 1706</strain>
    </source>
</reference>
<sequence>MYLGQSQKSLRENWIPKDMIGSQLHHRLRTSTGRSLRIGPSRHTGGSRTHREHARELATALGRPFHPHEHLKKTHTKRNDEFVDLNCKSTYDVVLSKITSASQLVDEFGESPTVDYSKIYMDEEYVYEMKEEMKYEMREELHDEMKNKMQIEIQEQVDKILQERLPILKAGLPKPPPGT</sequence>
<accession>A0A3Q7GIH7</accession>
<dbReference type="AlphaFoldDB" id="A0A3Q7GIH7"/>
<protein>
    <submittedName>
        <fullName evidence="1">Uncharacterized protein</fullName>
    </submittedName>
</protein>
<dbReference type="EnsemblPlants" id="Solyc05g025953.1.1">
    <property type="protein sequence ID" value="Solyc05g025953.1.1"/>
    <property type="gene ID" value="Solyc05g025953.1"/>
</dbReference>
<evidence type="ECO:0000313" key="2">
    <source>
        <dbReference type="Proteomes" id="UP000004994"/>
    </source>
</evidence>
<dbReference type="Gramene" id="Solyc05g025953.1.1">
    <property type="protein sequence ID" value="Solyc05g025953.1.1"/>
    <property type="gene ID" value="Solyc05g025953.1"/>
</dbReference>
<evidence type="ECO:0000313" key="1">
    <source>
        <dbReference type="EnsemblPlants" id="Solyc05g025953.1.1"/>
    </source>
</evidence>
<keyword evidence="2" id="KW-1185">Reference proteome</keyword>
<proteinExistence type="predicted"/>
<organism evidence="1">
    <name type="scientific">Solanum lycopersicum</name>
    <name type="common">Tomato</name>
    <name type="synonym">Lycopersicon esculentum</name>
    <dbReference type="NCBI Taxonomy" id="4081"/>
    <lineage>
        <taxon>Eukaryota</taxon>
        <taxon>Viridiplantae</taxon>
        <taxon>Streptophyta</taxon>
        <taxon>Embryophyta</taxon>
        <taxon>Tracheophyta</taxon>
        <taxon>Spermatophyta</taxon>
        <taxon>Magnoliopsida</taxon>
        <taxon>eudicotyledons</taxon>
        <taxon>Gunneridae</taxon>
        <taxon>Pentapetalae</taxon>
        <taxon>asterids</taxon>
        <taxon>lamiids</taxon>
        <taxon>Solanales</taxon>
        <taxon>Solanaceae</taxon>
        <taxon>Solanoideae</taxon>
        <taxon>Solaneae</taxon>
        <taxon>Solanum</taxon>
        <taxon>Solanum subgen. Lycopersicon</taxon>
    </lineage>
</organism>
<dbReference type="Proteomes" id="UP000004994">
    <property type="component" value="Chromosome 5"/>
</dbReference>